<evidence type="ECO:0000256" key="3">
    <source>
        <dbReference type="ARBA" id="ARBA00023163"/>
    </source>
</evidence>
<keyword evidence="2" id="KW-0238">DNA-binding</keyword>
<dbReference type="Pfam" id="PF00532">
    <property type="entry name" value="Peripla_BP_1"/>
    <property type="match status" value="1"/>
</dbReference>
<dbReference type="InterPro" id="IPR010982">
    <property type="entry name" value="Lambda_DNA-bd_dom_sf"/>
</dbReference>
<protein>
    <submittedName>
        <fullName evidence="5">LacI family transcriptional regulator</fullName>
    </submittedName>
</protein>
<name>A0A921AX57_9BACT</name>
<dbReference type="PROSITE" id="PS50932">
    <property type="entry name" value="HTH_LACI_2"/>
    <property type="match status" value="1"/>
</dbReference>
<reference evidence="5" key="2">
    <citation type="submission" date="2021-09" db="EMBL/GenBank/DDBJ databases">
        <authorList>
            <person name="Gilroy R."/>
        </authorList>
    </citation>
    <scope>NUCLEOTIDE SEQUENCE</scope>
    <source>
        <strain evidence="5">ChiGjej2B2-19336</strain>
    </source>
</reference>
<dbReference type="Gene3D" id="3.40.50.2300">
    <property type="match status" value="2"/>
</dbReference>
<dbReference type="InterPro" id="IPR028082">
    <property type="entry name" value="Peripla_BP_I"/>
</dbReference>
<keyword evidence="3" id="KW-0804">Transcription</keyword>
<dbReference type="Proteomes" id="UP000698963">
    <property type="component" value="Unassembled WGS sequence"/>
</dbReference>
<dbReference type="SMART" id="SM00354">
    <property type="entry name" value="HTH_LACI"/>
    <property type="match status" value="1"/>
</dbReference>
<dbReference type="Pfam" id="PF00356">
    <property type="entry name" value="LacI"/>
    <property type="match status" value="1"/>
</dbReference>
<evidence type="ECO:0000259" key="4">
    <source>
        <dbReference type="PROSITE" id="PS50932"/>
    </source>
</evidence>
<dbReference type="PANTHER" id="PTHR30146">
    <property type="entry name" value="LACI-RELATED TRANSCRIPTIONAL REPRESSOR"/>
    <property type="match status" value="1"/>
</dbReference>
<evidence type="ECO:0000313" key="6">
    <source>
        <dbReference type="Proteomes" id="UP000698963"/>
    </source>
</evidence>
<dbReference type="CDD" id="cd01392">
    <property type="entry name" value="HTH_LacI"/>
    <property type="match status" value="1"/>
</dbReference>
<dbReference type="InterPro" id="IPR001761">
    <property type="entry name" value="Peripla_BP/Lac1_sug-bd_dom"/>
</dbReference>
<proteinExistence type="predicted"/>
<dbReference type="CDD" id="cd06267">
    <property type="entry name" value="PBP1_LacI_sugar_binding-like"/>
    <property type="match status" value="1"/>
</dbReference>
<evidence type="ECO:0000313" key="5">
    <source>
        <dbReference type="EMBL" id="HJD97676.1"/>
    </source>
</evidence>
<dbReference type="GO" id="GO:0003700">
    <property type="term" value="F:DNA-binding transcription factor activity"/>
    <property type="evidence" value="ECO:0007669"/>
    <property type="project" value="TreeGrafter"/>
</dbReference>
<accession>A0A921AX57</accession>
<dbReference type="GO" id="GO:0000976">
    <property type="term" value="F:transcription cis-regulatory region binding"/>
    <property type="evidence" value="ECO:0007669"/>
    <property type="project" value="TreeGrafter"/>
</dbReference>
<gene>
    <name evidence="5" type="ORF">K8W16_08535</name>
</gene>
<evidence type="ECO:0000256" key="2">
    <source>
        <dbReference type="ARBA" id="ARBA00023125"/>
    </source>
</evidence>
<dbReference type="SUPFAM" id="SSF47413">
    <property type="entry name" value="lambda repressor-like DNA-binding domains"/>
    <property type="match status" value="1"/>
</dbReference>
<feature type="domain" description="HTH lacI-type" evidence="4">
    <location>
        <begin position="7"/>
        <end position="65"/>
    </location>
</feature>
<reference evidence="5" key="1">
    <citation type="journal article" date="2021" name="PeerJ">
        <title>Extensive microbial diversity within the chicken gut microbiome revealed by metagenomics and culture.</title>
        <authorList>
            <person name="Gilroy R."/>
            <person name="Ravi A."/>
            <person name="Getino M."/>
            <person name="Pursley I."/>
            <person name="Horton D.L."/>
            <person name="Alikhan N.F."/>
            <person name="Baker D."/>
            <person name="Gharbi K."/>
            <person name="Hall N."/>
            <person name="Watson M."/>
            <person name="Adriaenssens E.M."/>
            <person name="Foster-Nyarko E."/>
            <person name="Jarju S."/>
            <person name="Secka A."/>
            <person name="Antonio M."/>
            <person name="Oren A."/>
            <person name="Chaudhuri R.R."/>
            <person name="La Ragione R."/>
            <person name="Hildebrand F."/>
            <person name="Pallen M.J."/>
        </authorList>
    </citation>
    <scope>NUCLEOTIDE SEQUENCE</scope>
    <source>
        <strain evidence="5">ChiGjej2B2-19336</strain>
    </source>
</reference>
<evidence type="ECO:0000256" key="1">
    <source>
        <dbReference type="ARBA" id="ARBA00023015"/>
    </source>
</evidence>
<dbReference type="Gene3D" id="1.10.260.40">
    <property type="entry name" value="lambda repressor-like DNA-binding domains"/>
    <property type="match status" value="1"/>
</dbReference>
<dbReference type="SUPFAM" id="SSF53822">
    <property type="entry name" value="Periplasmic binding protein-like I"/>
    <property type="match status" value="1"/>
</dbReference>
<keyword evidence="1" id="KW-0805">Transcription regulation</keyword>
<dbReference type="InterPro" id="IPR000843">
    <property type="entry name" value="HTH_LacI"/>
</dbReference>
<organism evidence="5 6">
    <name type="scientific">Mailhella massiliensis</name>
    <dbReference type="NCBI Taxonomy" id="1903261"/>
    <lineage>
        <taxon>Bacteria</taxon>
        <taxon>Pseudomonadati</taxon>
        <taxon>Thermodesulfobacteriota</taxon>
        <taxon>Desulfovibrionia</taxon>
        <taxon>Desulfovibrionales</taxon>
        <taxon>Desulfovibrionaceae</taxon>
        <taxon>Mailhella</taxon>
    </lineage>
</organism>
<dbReference type="EMBL" id="DYZA01000170">
    <property type="protein sequence ID" value="HJD97676.1"/>
    <property type="molecule type" value="Genomic_DNA"/>
</dbReference>
<comment type="caution">
    <text evidence="5">The sequence shown here is derived from an EMBL/GenBank/DDBJ whole genome shotgun (WGS) entry which is preliminary data.</text>
</comment>
<dbReference type="PANTHER" id="PTHR30146:SF153">
    <property type="entry name" value="LACTOSE OPERON REPRESSOR"/>
    <property type="match status" value="1"/>
</dbReference>
<sequence length="357" mass="39816">MTTKKRITLEDVSRAAGVSLSTASMILNGRPDVSFSPDTVQNVRHTADVLGYRSPARHRAKPLSSRRLVLIVSPNIGNAYYSSMVQAIQQAAEQRGVSTLIFTTYREAAKEDEILDMAMEMGASGIVFTMMPQSTLLEKVNRSIPIVAVGDRNTSLNVDTVELDNYSAGMLVGRHMLSLGHRHIAFISTTLNSVNSMRVRRLDGVRAVYAEEEGTSVQVFSRDITPLEELNDIGIEHRVGYELTMECLKRHTHISGIVAVNDSVAYGVLDALSEKGLRVPEDYSVCGFDNLFTSHFRNVGLTSVEHHIEEKGRNAFHILYERMTGSIAPNNITRVEFSHHLRENRSTAPFQQRREKN</sequence>
<dbReference type="AlphaFoldDB" id="A0A921AX57"/>
<dbReference type="RefSeq" id="WP_304122722.1">
    <property type="nucleotide sequence ID" value="NZ_DYZA01000170.1"/>
</dbReference>